<accession>A0A1H7MRY9</accession>
<dbReference type="Proteomes" id="UP000186015">
    <property type="component" value="Unassembled WGS sequence"/>
</dbReference>
<dbReference type="SUPFAM" id="SSF54060">
    <property type="entry name" value="His-Me finger endonucleases"/>
    <property type="match status" value="1"/>
</dbReference>
<dbReference type="GO" id="GO:0003677">
    <property type="term" value="F:DNA binding"/>
    <property type="evidence" value="ECO:0007669"/>
    <property type="project" value="UniProtKB-KW"/>
</dbReference>
<dbReference type="Gene3D" id="3.90.75.20">
    <property type="match status" value="1"/>
</dbReference>
<dbReference type="InterPro" id="IPR044925">
    <property type="entry name" value="His-Me_finger_sf"/>
</dbReference>
<keyword evidence="5" id="KW-0378">Hydrolase</keyword>
<dbReference type="InterPro" id="IPR016177">
    <property type="entry name" value="DNA-bd_dom_sf"/>
</dbReference>
<sequence length="237" mass="26936">MALPKLDLTGREFGDLTVLRKDTPYRTPGGTPYARWVCRCKCGKVKSIRATHLVNGRTKSCGCMRNVYLSKLIGKTNRFEVLGECTRVFTSNSESFIIDTRDIDAIKDLYWSIDSTGYVVNVKTGKRLHAFLMNCPQGLCVDHISGDKKDNRRCNLRICTYQQNSCNRHKSPRNKTGVLGVYKNARGKYVAQIRANGFRHHLGTFATLEEATSVRHKAEQMYFGEFAGQLLNQEEKR</sequence>
<dbReference type="InterPro" id="IPR036955">
    <property type="entry name" value="AP2/ERF_dom_sf"/>
</dbReference>
<keyword evidence="2" id="KW-0238">DNA-binding</keyword>
<dbReference type="GO" id="GO:0003700">
    <property type="term" value="F:DNA-binding transcription factor activity"/>
    <property type="evidence" value="ECO:0007669"/>
    <property type="project" value="InterPro"/>
</dbReference>
<dbReference type="SUPFAM" id="SSF54171">
    <property type="entry name" value="DNA-binding domain"/>
    <property type="match status" value="1"/>
</dbReference>
<name>A0A1H7MRY9_RUMAL</name>
<dbReference type="InterPro" id="IPR001471">
    <property type="entry name" value="AP2/ERF_dom"/>
</dbReference>
<dbReference type="Pfam" id="PF13392">
    <property type="entry name" value="HNH_3"/>
    <property type="match status" value="1"/>
</dbReference>
<proteinExistence type="predicted"/>
<evidence type="ECO:0000313" key="5">
    <source>
        <dbReference type="EMBL" id="SEL13377.1"/>
    </source>
</evidence>
<keyword evidence="3" id="KW-0804">Transcription</keyword>
<evidence type="ECO:0000256" key="1">
    <source>
        <dbReference type="ARBA" id="ARBA00023015"/>
    </source>
</evidence>
<reference evidence="5 6" key="1">
    <citation type="submission" date="2016-10" db="EMBL/GenBank/DDBJ databases">
        <authorList>
            <person name="de Groot N.N."/>
        </authorList>
    </citation>
    <scope>NUCLEOTIDE SEQUENCE [LARGE SCALE GENOMIC DNA]</scope>
    <source>
        <strain evidence="5 6">KH2T6</strain>
    </source>
</reference>
<evidence type="ECO:0000313" key="6">
    <source>
        <dbReference type="Proteomes" id="UP000186015"/>
    </source>
</evidence>
<dbReference type="GO" id="GO:0004519">
    <property type="term" value="F:endonuclease activity"/>
    <property type="evidence" value="ECO:0007669"/>
    <property type="project" value="UniProtKB-KW"/>
</dbReference>
<dbReference type="Gene3D" id="3.30.730.10">
    <property type="entry name" value="AP2/ERF domain"/>
    <property type="match status" value="1"/>
</dbReference>
<keyword evidence="5" id="KW-0255">Endonuclease</keyword>
<evidence type="ECO:0000259" key="4">
    <source>
        <dbReference type="PROSITE" id="PS51032"/>
    </source>
</evidence>
<feature type="domain" description="AP2/ERF" evidence="4">
    <location>
        <begin position="177"/>
        <end position="234"/>
    </location>
</feature>
<gene>
    <name evidence="5" type="ORF">SAMN05216469_11296</name>
</gene>
<dbReference type="EMBL" id="FOAT01000012">
    <property type="protein sequence ID" value="SEL13377.1"/>
    <property type="molecule type" value="Genomic_DNA"/>
</dbReference>
<dbReference type="PROSITE" id="PS51032">
    <property type="entry name" value="AP2_ERF"/>
    <property type="match status" value="1"/>
</dbReference>
<evidence type="ECO:0000256" key="2">
    <source>
        <dbReference type="ARBA" id="ARBA00023125"/>
    </source>
</evidence>
<dbReference type="InterPro" id="IPR003615">
    <property type="entry name" value="HNH_nuc"/>
</dbReference>
<organism evidence="5 6">
    <name type="scientific">Ruminococcus albus</name>
    <dbReference type="NCBI Taxonomy" id="1264"/>
    <lineage>
        <taxon>Bacteria</taxon>
        <taxon>Bacillati</taxon>
        <taxon>Bacillota</taxon>
        <taxon>Clostridia</taxon>
        <taxon>Eubacteriales</taxon>
        <taxon>Oscillospiraceae</taxon>
        <taxon>Ruminococcus</taxon>
    </lineage>
</organism>
<dbReference type="AlphaFoldDB" id="A0A1H7MRY9"/>
<keyword evidence="5" id="KW-0540">Nuclease</keyword>
<protein>
    <submittedName>
        <fullName evidence="5">HNH endonuclease</fullName>
    </submittedName>
</protein>
<keyword evidence="1" id="KW-0805">Transcription regulation</keyword>
<evidence type="ECO:0000256" key="3">
    <source>
        <dbReference type="ARBA" id="ARBA00023163"/>
    </source>
</evidence>